<dbReference type="GeneTree" id="ENSGT00950000183442"/>
<reference evidence="2" key="1">
    <citation type="submission" date="2025-08" db="UniProtKB">
        <authorList>
            <consortium name="Ensembl"/>
        </authorList>
    </citation>
    <scope>IDENTIFICATION</scope>
</reference>
<dbReference type="InterPro" id="IPR036051">
    <property type="entry name" value="KRAB_dom_sf"/>
</dbReference>
<dbReference type="Proteomes" id="UP000694407">
    <property type="component" value="Unplaced"/>
</dbReference>
<reference evidence="2" key="2">
    <citation type="submission" date="2025-09" db="UniProtKB">
        <authorList>
            <consortium name="Ensembl"/>
        </authorList>
    </citation>
    <scope>IDENTIFICATION</scope>
</reference>
<dbReference type="PANTHER" id="PTHR23232:SF133">
    <property type="entry name" value="RIKEN CDNA 1700020N01 GENE"/>
    <property type="match status" value="1"/>
</dbReference>
<dbReference type="Pfam" id="PF01352">
    <property type="entry name" value="KRAB"/>
    <property type="match status" value="1"/>
</dbReference>
<name>A0A8C5ZBP1_MARMA</name>
<sequence length="133" mass="15152">MLSSRSLHTHCLATAQEDCGFGLRFIDEPQIDQAQNHVTLDDVFLYFSQEEWELLDEPQKLLYFQVTLENLVLVISLGLPISKSFVFTQLKPGREPRWPVLLDLALANGPSRQLHHGSNIFQKTCKTALALFL</sequence>
<dbReference type="PROSITE" id="PS50805">
    <property type="entry name" value="KRAB"/>
    <property type="match status" value="1"/>
</dbReference>
<dbReference type="Ensembl" id="ENSMMMT00000012399.1">
    <property type="protein sequence ID" value="ENSMMMP00000010871.1"/>
    <property type="gene ID" value="ENSMMMG00000009690.1"/>
</dbReference>
<evidence type="ECO:0000313" key="3">
    <source>
        <dbReference type="Proteomes" id="UP000694407"/>
    </source>
</evidence>
<evidence type="ECO:0000259" key="1">
    <source>
        <dbReference type="PROSITE" id="PS50805"/>
    </source>
</evidence>
<feature type="domain" description="KRAB" evidence="1">
    <location>
        <begin position="38"/>
        <end position="110"/>
    </location>
</feature>
<dbReference type="Gene3D" id="6.10.140.140">
    <property type="match status" value="1"/>
</dbReference>
<organism evidence="2 3">
    <name type="scientific">Marmota marmota marmota</name>
    <name type="common">Alpine marmot</name>
    <dbReference type="NCBI Taxonomy" id="9994"/>
    <lineage>
        <taxon>Eukaryota</taxon>
        <taxon>Metazoa</taxon>
        <taxon>Chordata</taxon>
        <taxon>Craniata</taxon>
        <taxon>Vertebrata</taxon>
        <taxon>Euteleostomi</taxon>
        <taxon>Mammalia</taxon>
        <taxon>Eutheria</taxon>
        <taxon>Euarchontoglires</taxon>
        <taxon>Glires</taxon>
        <taxon>Rodentia</taxon>
        <taxon>Sciuromorpha</taxon>
        <taxon>Sciuridae</taxon>
        <taxon>Xerinae</taxon>
        <taxon>Marmotini</taxon>
        <taxon>Marmota</taxon>
    </lineage>
</organism>
<dbReference type="CDD" id="cd07765">
    <property type="entry name" value="KRAB_A-box"/>
    <property type="match status" value="1"/>
</dbReference>
<dbReference type="SUPFAM" id="SSF109640">
    <property type="entry name" value="KRAB domain (Kruppel-associated box)"/>
    <property type="match status" value="1"/>
</dbReference>
<proteinExistence type="predicted"/>
<protein>
    <recommendedName>
        <fullName evidence="1">KRAB domain-containing protein</fullName>
    </recommendedName>
</protein>
<dbReference type="InterPro" id="IPR050169">
    <property type="entry name" value="Krueppel_C2H2_ZnF"/>
</dbReference>
<dbReference type="InterPro" id="IPR001909">
    <property type="entry name" value="KRAB"/>
</dbReference>
<evidence type="ECO:0000313" key="2">
    <source>
        <dbReference type="Ensembl" id="ENSMMMP00000010871.1"/>
    </source>
</evidence>
<dbReference type="SMART" id="SM00349">
    <property type="entry name" value="KRAB"/>
    <property type="match status" value="1"/>
</dbReference>
<dbReference type="GO" id="GO:0006355">
    <property type="term" value="P:regulation of DNA-templated transcription"/>
    <property type="evidence" value="ECO:0007669"/>
    <property type="project" value="InterPro"/>
</dbReference>
<dbReference type="AlphaFoldDB" id="A0A8C5ZBP1"/>
<dbReference type="PANTHER" id="PTHR23232">
    <property type="entry name" value="KRAB DOMAIN C2H2 ZINC FINGER"/>
    <property type="match status" value="1"/>
</dbReference>
<accession>A0A8C5ZBP1</accession>
<keyword evidence="3" id="KW-1185">Reference proteome</keyword>